<dbReference type="GO" id="GO:0008976">
    <property type="term" value="F:polyphosphate kinase activity"/>
    <property type="evidence" value="ECO:0007669"/>
    <property type="project" value="UniProtKB-UniRule"/>
</dbReference>
<dbReference type="NCBIfam" id="NF003921">
    <property type="entry name" value="PRK05443.2-2"/>
    <property type="match status" value="1"/>
</dbReference>
<dbReference type="Gene3D" id="3.30.870.10">
    <property type="entry name" value="Endonuclease Chain A"/>
    <property type="match status" value="2"/>
</dbReference>
<feature type="binding site" evidence="6">
    <location>
        <position position="581"/>
    </location>
    <ligand>
        <name>ATP</name>
        <dbReference type="ChEBI" id="CHEBI:30616"/>
    </ligand>
</feature>
<dbReference type="EMBL" id="CP101717">
    <property type="protein sequence ID" value="WLD58040.1"/>
    <property type="molecule type" value="Genomic_DNA"/>
</dbReference>
<dbReference type="PANTHER" id="PTHR30218">
    <property type="entry name" value="POLYPHOSPHATE KINASE"/>
    <property type="match status" value="1"/>
</dbReference>
<keyword evidence="6" id="KW-0479">Metal-binding</keyword>
<dbReference type="Gene3D" id="3.30.1840.10">
    <property type="entry name" value="Polyphosphate kinase middle domain"/>
    <property type="match status" value="1"/>
</dbReference>
<keyword evidence="2 6" id="KW-0808">Transferase</keyword>
<dbReference type="InterPro" id="IPR025198">
    <property type="entry name" value="PPK_N_dom"/>
</dbReference>
<feature type="domain" description="Polyphosphate kinase C-terminal" evidence="11">
    <location>
        <begin position="349"/>
        <end position="510"/>
    </location>
</feature>
<dbReference type="NCBIfam" id="NF003918">
    <property type="entry name" value="PRK05443.1-2"/>
    <property type="match status" value="1"/>
</dbReference>
<dbReference type="CDD" id="cd09168">
    <property type="entry name" value="PLDc_PaPPK1_C2_like"/>
    <property type="match status" value="1"/>
</dbReference>
<evidence type="ECO:0000259" key="8">
    <source>
        <dbReference type="Pfam" id="PF02503"/>
    </source>
</evidence>
<evidence type="ECO:0000256" key="3">
    <source>
        <dbReference type="ARBA" id="ARBA00022741"/>
    </source>
</evidence>
<sequence length="702" mass="79917">MKELNCTGINPEETMSDIGAEHFFNRELSLLAFHQRVLSQAKVEHLPLLERLRFLCISASNIDEFFEVRVGGLKERLEAGIHTTGPDNLGPAETLELINHRAHELVTTQYQLLNDQLLPLLHTAGVHLLKRSAWSKAQKQWLHAQFEDEVLPLLSPMGLDPAHPFPRILNKSLNFIVQLEGKDAFGRNSGMAIVPVPRGLPDMIRLPNELMPDGGSGFVFVSSIIHEFIDDLFYGITPVGCYQFRVTRNSELFVDEEESGDLRRAIEGELVYRQYGDEVRLEVAENCPDVLVNFLLKQFEMTAADLYRVDGPVNLNRLNHIIELAERADLEFPTFNSNAPRAVQKKESLFEVIRKQDLLLHHPFDSFRTVVEFLRQAAKDPQVLAIKQTLYRTGPNSVIVDALVTAAKAGKEVTVIIELRARFDEEANVALSAKLQDVGIHVVYGVVGYKTHAKMLLIARRENGILRNYVHLGTGNYHTRTSRIYTDYGLLTANEAVGDDVYRIFLQLTSLGKVAKMEHLLHAPFTLHKGMMKRIEQEIIHARDGKPARIVAKMNSLYEEHLVRKLYEASQAGVEIDLIVRGVCQLRPGVPGISDRIRVRSVVGRFLEHTRVYVFHNNGDPEVWAASADWMERNMFHRVETGFPILYKRLKEKVMRELDYYLQDNCEAWVLESDGEYYLQAPPEGEVRFSAQEKLLETLTRS</sequence>
<dbReference type="Pfam" id="PF17941">
    <property type="entry name" value="PP_kinase_C_1"/>
    <property type="match status" value="1"/>
</dbReference>
<feature type="binding site" evidence="6">
    <location>
        <position position="609"/>
    </location>
    <ligand>
        <name>ATP</name>
        <dbReference type="ChEBI" id="CHEBI:30616"/>
    </ligand>
</feature>
<gene>
    <name evidence="12" type="primary">ppk1</name>
    <name evidence="6" type="synonym">ppk</name>
    <name evidence="12" type="ORF">NFC81_15200</name>
</gene>
<dbReference type="InterPro" id="IPR024953">
    <property type="entry name" value="PP_kinase_middle"/>
</dbReference>
<name>A0AB38YFB5_9GAMM</name>
<keyword evidence="6" id="KW-0460">Magnesium</keyword>
<dbReference type="AlphaFoldDB" id="A0AB38YFB5"/>
<organism evidence="12">
    <name type="scientific">Salinispirillum sp. LH 10-3-1</name>
    <dbReference type="NCBI Taxonomy" id="2952525"/>
    <lineage>
        <taxon>Bacteria</taxon>
        <taxon>Pseudomonadati</taxon>
        <taxon>Pseudomonadota</taxon>
        <taxon>Gammaproteobacteria</taxon>
        <taxon>Oceanospirillales</taxon>
        <taxon>Saccharospirillaceae</taxon>
        <taxon>Salinispirillum</taxon>
    </lineage>
</organism>
<feature type="binding site" evidence="6">
    <location>
        <position position="422"/>
    </location>
    <ligand>
        <name>Mg(2+)</name>
        <dbReference type="ChEBI" id="CHEBI:18420"/>
    </ligand>
</feature>
<dbReference type="GO" id="GO:0006799">
    <property type="term" value="P:polyphosphate biosynthetic process"/>
    <property type="evidence" value="ECO:0007669"/>
    <property type="project" value="UniProtKB-UniRule"/>
</dbReference>
<dbReference type="SUPFAM" id="SSF143724">
    <property type="entry name" value="PHP14-like"/>
    <property type="match status" value="1"/>
</dbReference>
<dbReference type="NCBIfam" id="TIGR03705">
    <property type="entry name" value="poly_P_kin"/>
    <property type="match status" value="1"/>
</dbReference>
<protein>
    <recommendedName>
        <fullName evidence="6 7">Polyphosphate kinase</fullName>
        <ecNumber evidence="6 7">2.7.4.1</ecNumber>
    </recommendedName>
    <alternativeName>
        <fullName evidence="6">ATP-polyphosphate phosphotransferase</fullName>
    </alternativeName>
    <alternativeName>
        <fullName evidence="6">Polyphosphoric acid kinase</fullName>
    </alternativeName>
</protein>
<dbReference type="NCBIfam" id="NF003917">
    <property type="entry name" value="PRK05443.1-1"/>
    <property type="match status" value="1"/>
</dbReference>
<evidence type="ECO:0000259" key="10">
    <source>
        <dbReference type="Pfam" id="PF13090"/>
    </source>
</evidence>
<evidence type="ECO:0000259" key="9">
    <source>
        <dbReference type="Pfam" id="PF13089"/>
    </source>
</evidence>
<dbReference type="Pfam" id="PF13089">
    <property type="entry name" value="PP_kinase_N"/>
    <property type="match status" value="1"/>
</dbReference>
<dbReference type="PIRSF" id="PIRSF015589">
    <property type="entry name" value="PP_kinase"/>
    <property type="match status" value="1"/>
</dbReference>
<evidence type="ECO:0000256" key="2">
    <source>
        <dbReference type="ARBA" id="ARBA00022679"/>
    </source>
</evidence>
<comment type="catalytic activity">
    <reaction evidence="6 7">
        <text>[phosphate](n) + ATP = [phosphate](n+1) + ADP</text>
        <dbReference type="Rhea" id="RHEA:19573"/>
        <dbReference type="Rhea" id="RHEA-COMP:9859"/>
        <dbReference type="Rhea" id="RHEA-COMP:14280"/>
        <dbReference type="ChEBI" id="CHEBI:16838"/>
        <dbReference type="ChEBI" id="CHEBI:30616"/>
        <dbReference type="ChEBI" id="CHEBI:456216"/>
        <dbReference type="EC" id="2.7.4.1"/>
    </reaction>
</comment>
<dbReference type="GO" id="GO:0009358">
    <property type="term" value="C:polyphosphate kinase complex"/>
    <property type="evidence" value="ECO:0007669"/>
    <property type="project" value="InterPro"/>
</dbReference>
<feature type="domain" description="Polyphosphate kinase middle" evidence="8">
    <location>
        <begin position="138"/>
        <end position="320"/>
    </location>
</feature>
<dbReference type="Gene3D" id="1.20.58.310">
    <property type="entry name" value="Polyphosphate kinase N-terminal domain"/>
    <property type="match status" value="1"/>
</dbReference>
<dbReference type="InterPro" id="IPR025200">
    <property type="entry name" value="PPK_C_dom2"/>
</dbReference>
<evidence type="ECO:0000313" key="12">
    <source>
        <dbReference type="EMBL" id="WLD58040.1"/>
    </source>
</evidence>
<evidence type="ECO:0000256" key="4">
    <source>
        <dbReference type="ARBA" id="ARBA00022777"/>
    </source>
</evidence>
<comment type="similarity">
    <text evidence="6 7">Belongs to the polyphosphate kinase 1 (PPK1) family.</text>
</comment>
<feature type="active site" description="Phosphohistidine intermediate" evidence="6">
    <location>
        <position position="452"/>
    </location>
</feature>
<evidence type="ECO:0000256" key="5">
    <source>
        <dbReference type="ARBA" id="ARBA00022840"/>
    </source>
</evidence>
<dbReference type="SUPFAM" id="SSF140356">
    <property type="entry name" value="PPK N-terminal domain-like"/>
    <property type="match status" value="1"/>
</dbReference>
<feature type="binding site" evidence="6">
    <location>
        <position position="485"/>
    </location>
    <ligand>
        <name>ATP</name>
        <dbReference type="ChEBI" id="CHEBI:30616"/>
    </ligand>
</feature>
<dbReference type="HAMAP" id="MF_00347">
    <property type="entry name" value="Polyphosphate_kinase"/>
    <property type="match status" value="1"/>
</dbReference>
<keyword evidence="5 6" id="KW-0067">ATP-binding</keyword>
<evidence type="ECO:0000256" key="1">
    <source>
        <dbReference type="ARBA" id="ARBA00022553"/>
    </source>
</evidence>
<dbReference type="GO" id="GO:0005524">
    <property type="term" value="F:ATP binding"/>
    <property type="evidence" value="ECO:0007669"/>
    <property type="project" value="UniProtKB-KW"/>
</dbReference>
<evidence type="ECO:0000256" key="7">
    <source>
        <dbReference type="RuleBase" id="RU003800"/>
    </source>
</evidence>
<keyword evidence="4 6" id="KW-0418">Kinase</keyword>
<comment type="PTM">
    <text evidence="6 7">An intermediate of this reaction is the autophosphorylated ppk in which a phosphate is covalently linked to a histidine residue through a N-P bond.</text>
</comment>
<dbReference type="Pfam" id="PF02503">
    <property type="entry name" value="PP_kinase"/>
    <property type="match status" value="1"/>
</dbReference>
<dbReference type="EC" id="2.7.4.1" evidence="6 7"/>
<feature type="domain" description="Polyphosphate kinase C-terminal" evidence="10">
    <location>
        <begin position="520"/>
        <end position="692"/>
    </location>
</feature>
<dbReference type="InterPro" id="IPR036832">
    <property type="entry name" value="PPK_N_dom_sf"/>
</dbReference>
<reference evidence="12" key="1">
    <citation type="submission" date="2022-07" db="EMBL/GenBank/DDBJ databases">
        <title>Complete genome sequence of Salinispirillum sp. LH10-3-1 capable of multiple carbohydrate inversion isolated from a soda lake.</title>
        <authorList>
            <person name="Liu J."/>
            <person name="Zhai Y."/>
            <person name="Zhang H."/>
            <person name="Yang H."/>
            <person name="Qu J."/>
            <person name="Li J."/>
        </authorList>
    </citation>
    <scope>NUCLEOTIDE SEQUENCE</scope>
    <source>
        <strain evidence="12">LH 10-3-1</strain>
    </source>
</reference>
<dbReference type="RefSeq" id="WP_304995324.1">
    <property type="nucleotide sequence ID" value="NZ_CP101717.1"/>
</dbReference>
<proteinExistence type="inferred from homology"/>
<dbReference type="InterPro" id="IPR003414">
    <property type="entry name" value="PP_kinase"/>
</dbReference>
<comment type="function">
    <text evidence="6 7">Catalyzes the reversible transfer of the terminal phosphate of ATP to form a long-chain polyphosphate (polyP).</text>
</comment>
<keyword evidence="1 6" id="KW-0597">Phosphoprotein</keyword>
<feature type="domain" description="Polyphosphate kinase N-terminal" evidence="9">
    <location>
        <begin position="23"/>
        <end position="128"/>
    </location>
</feature>
<dbReference type="Pfam" id="PF13090">
    <property type="entry name" value="PP_kinase_C"/>
    <property type="match status" value="1"/>
</dbReference>
<feature type="binding site" evidence="6">
    <location>
        <position position="61"/>
    </location>
    <ligand>
        <name>ATP</name>
        <dbReference type="ChEBI" id="CHEBI:30616"/>
    </ligand>
</feature>
<dbReference type="GO" id="GO:0046872">
    <property type="term" value="F:metal ion binding"/>
    <property type="evidence" value="ECO:0007669"/>
    <property type="project" value="UniProtKB-KW"/>
</dbReference>
<dbReference type="InterPro" id="IPR036830">
    <property type="entry name" value="PP_kinase_middle_dom_sf"/>
</dbReference>
<evidence type="ECO:0000259" key="11">
    <source>
        <dbReference type="Pfam" id="PF17941"/>
    </source>
</evidence>
<dbReference type="PANTHER" id="PTHR30218:SF0">
    <property type="entry name" value="POLYPHOSPHATE KINASE"/>
    <property type="match status" value="1"/>
</dbReference>
<feature type="binding site" evidence="6">
    <location>
        <position position="392"/>
    </location>
    <ligand>
        <name>Mg(2+)</name>
        <dbReference type="ChEBI" id="CHEBI:18420"/>
    </ligand>
</feature>
<accession>A0AB38YFB5</accession>
<comment type="cofactor">
    <cofactor evidence="6">
        <name>Mg(2+)</name>
        <dbReference type="ChEBI" id="CHEBI:18420"/>
    </cofactor>
</comment>
<evidence type="ECO:0000256" key="6">
    <source>
        <dbReference type="HAMAP-Rule" id="MF_00347"/>
    </source>
</evidence>
<keyword evidence="3 6" id="KW-0547">Nucleotide-binding</keyword>
<dbReference type="InterPro" id="IPR041108">
    <property type="entry name" value="PP_kinase_C_1"/>
</dbReference>
<dbReference type="SUPFAM" id="SSF56024">
    <property type="entry name" value="Phospholipase D/nuclease"/>
    <property type="match status" value="2"/>
</dbReference>